<dbReference type="PROSITE" id="PS01143">
    <property type="entry name" value="RIBOSOMAL_L31"/>
    <property type="match status" value="1"/>
</dbReference>
<dbReference type="Gene3D" id="4.10.830.30">
    <property type="entry name" value="Ribosomal protein L31"/>
    <property type="match status" value="1"/>
</dbReference>
<evidence type="ECO:0000256" key="4">
    <source>
        <dbReference type="ARBA" id="ARBA00022884"/>
    </source>
</evidence>
<dbReference type="PANTHER" id="PTHR33280">
    <property type="entry name" value="50S RIBOSOMAL PROTEIN L31, CHLOROPLASTIC"/>
    <property type="match status" value="1"/>
</dbReference>
<evidence type="ECO:0000313" key="10">
    <source>
        <dbReference type="Proteomes" id="UP000061704"/>
    </source>
</evidence>
<sequence length="73" mass="8408">MKKTNIHPTYQNVTIACSCGNIINTRSTLKHKIILDVCGKCHPFYTRKQRIVDTGGRVELFNKRFKIQGSKEK</sequence>
<dbReference type="NCBIfam" id="NF000612">
    <property type="entry name" value="PRK00019.1"/>
    <property type="match status" value="1"/>
</dbReference>
<feature type="binding site" evidence="8">
    <location>
        <position position="19"/>
    </location>
    <ligand>
        <name>Zn(2+)</name>
        <dbReference type="ChEBI" id="CHEBI:29105"/>
    </ligand>
</feature>
<comment type="cofactor">
    <cofactor evidence="8">
        <name>Zn(2+)</name>
        <dbReference type="ChEBI" id="CHEBI:29105"/>
    </cofactor>
    <text evidence="8">Binds 1 zinc ion per subunit.</text>
</comment>
<dbReference type="GO" id="GO:0005840">
    <property type="term" value="C:ribosome"/>
    <property type="evidence" value="ECO:0007669"/>
    <property type="project" value="UniProtKB-KW"/>
</dbReference>
<evidence type="ECO:0000256" key="2">
    <source>
        <dbReference type="ARBA" id="ARBA00011838"/>
    </source>
</evidence>
<keyword evidence="8" id="KW-0862">Zinc</keyword>
<evidence type="ECO:0000256" key="5">
    <source>
        <dbReference type="ARBA" id="ARBA00022980"/>
    </source>
</evidence>
<dbReference type="GO" id="GO:0006412">
    <property type="term" value="P:translation"/>
    <property type="evidence" value="ECO:0007669"/>
    <property type="project" value="UniProtKB-UniRule"/>
</dbReference>
<dbReference type="HOGENOM" id="CLU_114306_4_2_6"/>
<dbReference type="KEGG" id="icp:ICMP_600"/>
<dbReference type="GO" id="GO:0019843">
    <property type="term" value="F:rRNA binding"/>
    <property type="evidence" value="ECO:0007669"/>
    <property type="project" value="UniProtKB-KW"/>
</dbReference>
<reference evidence="9 10" key="1">
    <citation type="journal article" date="2011" name="Genome Biol. Evol.">
        <title>Reductive evolution of bacterial genome in insect gut environment.</title>
        <authorList>
            <person name="Nikoh N."/>
            <person name="Hosokawa T."/>
            <person name="Ohshima K."/>
            <person name="Hattori M."/>
            <person name="Fukatsu T."/>
        </authorList>
    </citation>
    <scope>NUCLEOTIDE SEQUENCE [LARGE SCALE GENOMIC DNA]</scope>
    <source>
        <strain evidence="9 10">Mpkobe</strain>
    </source>
</reference>
<keyword evidence="5 8" id="KW-0689">Ribosomal protein</keyword>
<name>C5WDM9_9ENTR</name>
<dbReference type="NCBIfam" id="TIGR00105">
    <property type="entry name" value="L31"/>
    <property type="match status" value="1"/>
</dbReference>
<keyword evidence="6 8" id="KW-0687">Ribonucleoprotein</keyword>
<keyword evidence="8" id="KW-0479">Metal-binding</keyword>
<feature type="binding site" evidence="8">
    <location>
        <position position="41"/>
    </location>
    <ligand>
        <name>Zn(2+)</name>
        <dbReference type="ChEBI" id="CHEBI:29105"/>
    </ligand>
</feature>
<keyword evidence="4 8" id="KW-0694">RNA-binding</keyword>
<dbReference type="GO" id="GO:1990904">
    <property type="term" value="C:ribonucleoprotein complex"/>
    <property type="evidence" value="ECO:0007669"/>
    <property type="project" value="UniProtKB-KW"/>
</dbReference>
<dbReference type="OrthoDB" id="9803251at2"/>
<dbReference type="EMBL" id="AP010872">
    <property type="protein sequence ID" value="BAH83435.1"/>
    <property type="molecule type" value="Genomic_DNA"/>
</dbReference>
<dbReference type="PROSITE" id="PS51257">
    <property type="entry name" value="PROKAR_LIPOPROTEIN"/>
    <property type="match status" value="1"/>
</dbReference>
<dbReference type="SUPFAM" id="SSF143800">
    <property type="entry name" value="L28p-like"/>
    <property type="match status" value="1"/>
</dbReference>
<accession>C5WDM9</accession>
<dbReference type="Proteomes" id="UP000061704">
    <property type="component" value="Chromosome"/>
</dbReference>
<dbReference type="AlphaFoldDB" id="C5WDM9"/>
<dbReference type="STRING" id="476281.ICMP_600"/>
<dbReference type="InterPro" id="IPR027491">
    <property type="entry name" value="Ribosomal_bL31_A"/>
</dbReference>
<protein>
    <recommendedName>
        <fullName evidence="7 8">Large ribosomal subunit protein bL31</fullName>
    </recommendedName>
</protein>
<evidence type="ECO:0000256" key="8">
    <source>
        <dbReference type="HAMAP-Rule" id="MF_00501"/>
    </source>
</evidence>
<dbReference type="InterPro" id="IPR042105">
    <property type="entry name" value="Ribosomal_bL31_sf"/>
</dbReference>
<feature type="binding site" evidence="8">
    <location>
        <position position="17"/>
    </location>
    <ligand>
        <name>Zn(2+)</name>
        <dbReference type="ChEBI" id="CHEBI:29105"/>
    </ligand>
</feature>
<dbReference type="InterPro" id="IPR002150">
    <property type="entry name" value="Ribosomal_bL31"/>
</dbReference>
<organism evidence="9 10">
    <name type="scientific">Candidatus Ishikawaella capsulata Mpkobe</name>
    <dbReference type="NCBI Taxonomy" id="476281"/>
    <lineage>
        <taxon>Bacteria</taxon>
        <taxon>Pseudomonadati</taxon>
        <taxon>Pseudomonadota</taxon>
        <taxon>Gammaproteobacteria</taxon>
        <taxon>Enterobacterales</taxon>
        <taxon>Enterobacteriaceae</taxon>
        <taxon>Candidatus Ishikawella</taxon>
    </lineage>
</organism>
<comment type="function">
    <text evidence="8">Binds the 23S rRNA.</text>
</comment>
<evidence type="ECO:0000256" key="7">
    <source>
        <dbReference type="ARBA" id="ARBA00035687"/>
    </source>
</evidence>
<dbReference type="GO" id="GO:0046872">
    <property type="term" value="F:metal ion binding"/>
    <property type="evidence" value="ECO:0007669"/>
    <property type="project" value="UniProtKB-KW"/>
</dbReference>
<keyword evidence="10" id="KW-1185">Reference proteome</keyword>
<evidence type="ECO:0000256" key="6">
    <source>
        <dbReference type="ARBA" id="ARBA00023274"/>
    </source>
</evidence>
<dbReference type="Pfam" id="PF01197">
    <property type="entry name" value="Ribosomal_L31"/>
    <property type="match status" value="1"/>
</dbReference>
<feature type="binding site" evidence="8">
    <location>
        <position position="38"/>
    </location>
    <ligand>
        <name>Zn(2+)</name>
        <dbReference type="ChEBI" id="CHEBI:29105"/>
    </ligand>
</feature>
<dbReference type="HAMAP" id="MF_00501">
    <property type="entry name" value="Ribosomal_bL31_1"/>
    <property type="match status" value="1"/>
</dbReference>
<dbReference type="GO" id="GO:0003735">
    <property type="term" value="F:structural constituent of ribosome"/>
    <property type="evidence" value="ECO:0007669"/>
    <property type="project" value="InterPro"/>
</dbReference>
<gene>
    <name evidence="8 9" type="primary">rpmE</name>
    <name evidence="9" type="ORF">ICMP_600</name>
</gene>
<comment type="subunit">
    <text evidence="2 8">Part of the 50S ribosomal subunit.</text>
</comment>
<evidence type="ECO:0000256" key="3">
    <source>
        <dbReference type="ARBA" id="ARBA00022730"/>
    </source>
</evidence>
<dbReference type="PRINTS" id="PR01249">
    <property type="entry name" value="RIBOSOMALL31"/>
</dbReference>
<proteinExistence type="inferred from homology"/>
<dbReference type="PANTHER" id="PTHR33280:SF6">
    <property type="entry name" value="LARGE RIBOSOMAL SUBUNIT PROTEIN BL31A"/>
    <property type="match status" value="1"/>
</dbReference>
<evidence type="ECO:0000256" key="1">
    <source>
        <dbReference type="ARBA" id="ARBA00009296"/>
    </source>
</evidence>
<dbReference type="InterPro" id="IPR034704">
    <property type="entry name" value="Ribosomal_bL28/bL31-like_sf"/>
</dbReference>
<comment type="similarity">
    <text evidence="1 8">Belongs to the bacterial ribosomal protein bL31 family. Type A subfamily.</text>
</comment>
<evidence type="ECO:0000313" key="9">
    <source>
        <dbReference type="EMBL" id="BAH83435.1"/>
    </source>
</evidence>
<dbReference type="RefSeq" id="WP_148310060.1">
    <property type="nucleotide sequence ID" value="NZ_AP010872.1"/>
</dbReference>
<keyword evidence="3 8" id="KW-0699">rRNA-binding</keyword>